<sequence>MLRHRATVSLVPSQYRILYRASKRGKISDSREFTVERSFLPGPASSAWRQRNVIRGRGADYGAGNMRTENNIAERWRRSMFLVKADGAGRSLLSVPGMHLPGQKRSLLDLTSSAFRVAIAKSPLGYAYAPSTLARAPCTPLHLTSAVLQNRRGKFHTY</sequence>
<keyword evidence="2" id="KW-1185">Reference proteome</keyword>
<reference evidence="1" key="1">
    <citation type="journal article" date="2020" name="Stud. Mycol.">
        <title>101 Dothideomycetes genomes: a test case for predicting lifestyles and emergence of pathogens.</title>
        <authorList>
            <person name="Haridas S."/>
            <person name="Albert R."/>
            <person name="Binder M."/>
            <person name="Bloem J."/>
            <person name="Labutti K."/>
            <person name="Salamov A."/>
            <person name="Andreopoulos B."/>
            <person name="Baker S."/>
            <person name="Barry K."/>
            <person name="Bills G."/>
            <person name="Bluhm B."/>
            <person name="Cannon C."/>
            <person name="Castanera R."/>
            <person name="Culley D."/>
            <person name="Daum C."/>
            <person name="Ezra D."/>
            <person name="Gonzalez J."/>
            <person name="Henrissat B."/>
            <person name="Kuo A."/>
            <person name="Liang C."/>
            <person name="Lipzen A."/>
            <person name="Lutzoni F."/>
            <person name="Magnuson J."/>
            <person name="Mondo S."/>
            <person name="Nolan M."/>
            <person name="Ohm R."/>
            <person name="Pangilinan J."/>
            <person name="Park H.-J."/>
            <person name="Ramirez L."/>
            <person name="Alfaro M."/>
            <person name="Sun H."/>
            <person name="Tritt A."/>
            <person name="Yoshinaga Y."/>
            <person name="Zwiers L.-H."/>
            <person name="Turgeon B."/>
            <person name="Goodwin S."/>
            <person name="Spatafora J."/>
            <person name="Crous P."/>
            <person name="Grigoriev I."/>
        </authorList>
    </citation>
    <scope>NUCLEOTIDE SEQUENCE</scope>
    <source>
        <strain evidence="1">CBS 125425</strain>
    </source>
</reference>
<accession>A0A9P4QM27</accession>
<evidence type="ECO:0000313" key="1">
    <source>
        <dbReference type="EMBL" id="KAF2727943.1"/>
    </source>
</evidence>
<proteinExistence type="predicted"/>
<comment type="caution">
    <text evidence="1">The sequence shown here is derived from an EMBL/GenBank/DDBJ whole genome shotgun (WGS) entry which is preliminary data.</text>
</comment>
<evidence type="ECO:0000313" key="2">
    <source>
        <dbReference type="Proteomes" id="UP000799444"/>
    </source>
</evidence>
<dbReference type="AlphaFoldDB" id="A0A9P4QM27"/>
<organism evidence="1 2">
    <name type="scientific">Polyplosphaeria fusca</name>
    <dbReference type="NCBI Taxonomy" id="682080"/>
    <lineage>
        <taxon>Eukaryota</taxon>
        <taxon>Fungi</taxon>
        <taxon>Dikarya</taxon>
        <taxon>Ascomycota</taxon>
        <taxon>Pezizomycotina</taxon>
        <taxon>Dothideomycetes</taxon>
        <taxon>Pleosporomycetidae</taxon>
        <taxon>Pleosporales</taxon>
        <taxon>Tetraplosphaeriaceae</taxon>
        <taxon>Polyplosphaeria</taxon>
    </lineage>
</organism>
<gene>
    <name evidence="1" type="ORF">EJ04DRAFT_122994</name>
</gene>
<dbReference type="Proteomes" id="UP000799444">
    <property type="component" value="Unassembled WGS sequence"/>
</dbReference>
<dbReference type="EMBL" id="ML996303">
    <property type="protein sequence ID" value="KAF2727943.1"/>
    <property type="molecule type" value="Genomic_DNA"/>
</dbReference>
<name>A0A9P4QM27_9PLEO</name>
<protein>
    <submittedName>
        <fullName evidence="1">Uncharacterized protein</fullName>
    </submittedName>
</protein>